<feature type="non-terminal residue" evidence="1">
    <location>
        <position position="1"/>
    </location>
</feature>
<keyword evidence="2" id="KW-1185">Reference proteome</keyword>
<protein>
    <submittedName>
        <fullName evidence="1">Uncharacterized protein</fullName>
    </submittedName>
</protein>
<evidence type="ECO:0000313" key="2">
    <source>
        <dbReference type="Proteomes" id="UP001642484"/>
    </source>
</evidence>
<sequence>RFPEMEGPDMQVGSLLPEESDDQATDFLVEAQREVRFARRCAISSMLLAGAAVTMLVATVFQNKSASSDVTQATVLDNTVYPTFPGVPLLSPGWARCITNAVVREGHNPESPKVAVVREKTKVLVAEVRGRRVRIEEPIHGWVSSMSSDGIEVIRMLEGEKLRDHFKRDIDRRSFPKNQSAQESFEQLRAELLKLKGSEGQLMGLMERVVGKLQDKAKVHAYADVATDGATQVVQKLQDTIQSIDLDKFDAKQMAEDFLKGKVHLGDINIDFLKSEAPQTPRPSIDIVE</sequence>
<reference evidence="1 2" key="1">
    <citation type="submission" date="2024-02" db="EMBL/GenBank/DDBJ databases">
        <authorList>
            <person name="Chen Y."/>
            <person name="Shah S."/>
            <person name="Dougan E. K."/>
            <person name="Thang M."/>
            <person name="Chan C."/>
        </authorList>
    </citation>
    <scope>NUCLEOTIDE SEQUENCE [LARGE SCALE GENOMIC DNA]</scope>
</reference>
<accession>A0ABP0MA17</accession>
<organism evidence="1 2">
    <name type="scientific">Durusdinium trenchii</name>
    <dbReference type="NCBI Taxonomy" id="1381693"/>
    <lineage>
        <taxon>Eukaryota</taxon>
        <taxon>Sar</taxon>
        <taxon>Alveolata</taxon>
        <taxon>Dinophyceae</taxon>
        <taxon>Suessiales</taxon>
        <taxon>Symbiodiniaceae</taxon>
        <taxon>Durusdinium</taxon>
    </lineage>
</organism>
<dbReference type="Proteomes" id="UP001642484">
    <property type="component" value="Unassembled WGS sequence"/>
</dbReference>
<dbReference type="EMBL" id="CAXAMN010016502">
    <property type="protein sequence ID" value="CAK9048346.1"/>
    <property type="molecule type" value="Genomic_DNA"/>
</dbReference>
<proteinExistence type="predicted"/>
<name>A0ABP0MA17_9DINO</name>
<comment type="caution">
    <text evidence="1">The sequence shown here is derived from an EMBL/GenBank/DDBJ whole genome shotgun (WGS) entry which is preliminary data.</text>
</comment>
<evidence type="ECO:0000313" key="1">
    <source>
        <dbReference type="EMBL" id="CAK9048346.1"/>
    </source>
</evidence>
<gene>
    <name evidence="1" type="ORF">CCMP2556_LOCUS24910</name>
</gene>